<keyword evidence="2" id="KW-1185">Reference proteome</keyword>
<dbReference type="Pfam" id="PF13578">
    <property type="entry name" value="Methyltransf_24"/>
    <property type="match status" value="1"/>
</dbReference>
<evidence type="ECO:0000313" key="2">
    <source>
        <dbReference type="Proteomes" id="UP001138997"/>
    </source>
</evidence>
<dbReference type="GO" id="GO:0032259">
    <property type="term" value="P:methylation"/>
    <property type="evidence" value="ECO:0007669"/>
    <property type="project" value="UniProtKB-KW"/>
</dbReference>
<organism evidence="1 2">
    <name type="scientific">Kineosporia babensis</name>
    <dbReference type="NCBI Taxonomy" id="499548"/>
    <lineage>
        <taxon>Bacteria</taxon>
        <taxon>Bacillati</taxon>
        <taxon>Actinomycetota</taxon>
        <taxon>Actinomycetes</taxon>
        <taxon>Kineosporiales</taxon>
        <taxon>Kineosporiaceae</taxon>
        <taxon>Kineosporia</taxon>
    </lineage>
</organism>
<dbReference type="AlphaFoldDB" id="A0A9X1STW3"/>
<keyword evidence="1" id="KW-0808">Transferase</keyword>
<name>A0A9X1STW3_9ACTN</name>
<dbReference type="GO" id="GO:0008168">
    <property type="term" value="F:methyltransferase activity"/>
    <property type="evidence" value="ECO:0007669"/>
    <property type="project" value="UniProtKB-KW"/>
</dbReference>
<dbReference type="EMBL" id="JAJOMB010000007">
    <property type="protein sequence ID" value="MCD5312339.1"/>
    <property type="molecule type" value="Genomic_DNA"/>
</dbReference>
<dbReference type="SUPFAM" id="SSF53335">
    <property type="entry name" value="S-adenosyl-L-methionine-dependent methyltransferases"/>
    <property type="match status" value="1"/>
</dbReference>
<comment type="caution">
    <text evidence="1">The sequence shown here is derived from an EMBL/GenBank/DDBJ whole genome shotgun (WGS) entry which is preliminary data.</text>
</comment>
<accession>A0A9X1STW3</accession>
<dbReference type="Proteomes" id="UP001138997">
    <property type="component" value="Unassembled WGS sequence"/>
</dbReference>
<protein>
    <submittedName>
        <fullName evidence="1">Class I SAM-dependent methyltransferase</fullName>
    </submittedName>
</protein>
<evidence type="ECO:0000313" key="1">
    <source>
        <dbReference type="EMBL" id="MCD5312339.1"/>
    </source>
</evidence>
<dbReference type="RefSeq" id="WP_231442443.1">
    <property type="nucleotide sequence ID" value="NZ_JAJOMB010000007.1"/>
</dbReference>
<dbReference type="Gene3D" id="3.40.50.150">
    <property type="entry name" value="Vaccinia Virus protein VP39"/>
    <property type="match status" value="1"/>
</dbReference>
<keyword evidence="1" id="KW-0489">Methyltransferase</keyword>
<reference evidence="1" key="1">
    <citation type="submission" date="2021-11" db="EMBL/GenBank/DDBJ databases">
        <title>Streptomyces corallinus and Kineosporia corallina sp. nov., two new coral-derived marine actinobacteria.</title>
        <authorList>
            <person name="Buangrab K."/>
            <person name="Sutthacheep M."/>
            <person name="Yeemin T."/>
            <person name="Harunari E."/>
            <person name="Igarashi Y."/>
            <person name="Sripreechasak P."/>
            <person name="Kanchanasin P."/>
            <person name="Tanasupawat S."/>
            <person name="Phongsopitanun W."/>
        </authorList>
    </citation>
    <scope>NUCLEOTIDE SEQUENCE</scope>
    <source>
        <strain evidence="1">JCM 31032</strain>
    </source>
</reference>
<sequence length="340" mass="37305">MAQRWAHHTTARALRPVFTVLDRRIERLVRNRARQVLSESTDVLDLRTEVLQLRTELEKMRSQVRTPGYAVDLLLGSQGRRSTRLISEERLRALAAQVAKVSKAPDAYGRVVQAYRTLFELELRGVDRLAGAAPNILGKLATTALLAPPNGEILEIGTHFGLFSGGMVRQISRIGLHYQLTIIDPLTDVEGTGGAAVTETVVRENLSLSGVDPNRMRLVKGFSEDPKIQKKVSDRKYGVIVIDGDHTARGVANDLRFAEKVAAPGAVVVLDDYGDRNWPGVQDAADSYLTGETRFELVGVVATSAFLRARPVPSATRKPAVINLPEARTASSTELGQRQR</sequence>
<gene>
    <name evidence="1" type="ORF">LR394_15635</name>
</gene>
<dbReference type="InterPro" id="IPR029063">
    <property type="entry name" value="SAM-dependent_MTases_sf"/>
</dbReference>
<proteinExistence type="predicted"/>